<keyword evidence="2" id="KW-0479">Metal-binding</keyword>
<comment type="caution">
    <text evidence="6">The sequence shown here is derived from an EMBL/GenBank/DDBJ whole genome shotgun (WGS) entry which is preliminary data.</text>
</comment>
<dbReference type="InterPro" id="IPR038718">
    <property type="entry name" value="SNF2-like_sf"/>
</dbReference>
<dbReference type="PROSITE" id="PS51194">
    <property type="entry name" value="HELICASE_CTER"/>
    <property type="match status" value="1"/>
</dbReference>
<dbReference type="Pfam" id="PF00176">
    <property type="entry name" value="SNF2-rel_dom"/>
    <property type="match status" value="1"/>
</dbReference>
<keyword evidence="6" id="KW-0547">Nucleotide-binding</keyword>
<dbReference type="GO" id="GO:0008270">
    <property type="term" value="F:zinc ion binding"/>
    <property type="evidence" value="ECO:0007669"/>
    <property type="project" value="UniProtKB-KW"/>
</dbReference>
<dbReference type="PROSITE" id="PS51192">
    <property type="entry name" value="HELICASE_ATP_BIND_1"/>
    <property type="match status" value="1"/>
</dbReference>
<dbReference type="Pfam" id="PF04434">
    <property type="entry name" value="SWIM"/>
    <property type="match status" value="1"/>
</dbReference>
<name>A0A4R2N7H3_9BURK</name>
<evidence type="ECO:0000313" key="6">
    <source>
        <dbReference type="EMBL" id="TCP16877.1"/>
    </source>
</evidence>
<accession>A0A4R2N7H3</accession>
<dbReference type="RefSeq" id="WP_241524998.1">
    <property type="nucleotide sequence ID" value="NZ_QXNC01000030.1"/>
</dbReference>
<dbReference type="Gene3D" id="3.40.50.300">
    <property type="entry name" value="P-loop containing nucleotide triphosphate hydrolases"/>
    <property type="match status" value="1"/>
</dbReference>
<dbReference type="PANTHER" id="PTHR10799">
    <property type="entry name" value="SNF2/RAD54 HELICASE FAMILY"/>
    <property type="match status" value="1"/>
</dbReference>
<keyword evidence="7" id="KW-1185">Reference proteome</keyword>
<dbReference type="PROSITE" id="PS50966">
    <property type="entry name" value="ZF_SWIM"/>
    <property type="match status" value="1"/>
</dbReference>
<keyword evidence="6" id="KW-0347">Helicase</keyword>
<dbReference type="InterPro" id="IPR014001">
    <property type="entry name" value="Helicase_ATP-bd"/>
</dbReference>
<dbReference type="AlphaFoldDB" id="A0A4R2N7H3"/>
<dbReference type="Pfam" id="PF00271">
    <property type="entry name" value="Helicase_C"/>
    <property type="match status" value="1"/>
</dbReference>
<dbReference type="CDD" id="cd18793">
    <property type="entry name" value="SF2_C_SNF"/>
    <property type="match status" value="1"/>
</dbReference>
<dbReference type="SMART" id="SM00490">
    <property type="entry name" value="HELICc"/>
    <property type="match status" value="1"/>
</dbReference>
<gene>
    <name evidence="6" type="ORF">EV674_11515</name>
</gene>
<evidence type="ECO:0000259" key="5">
    <source>
        <dbReference type="PROSITE" id="PS51194"/>
    </source>
</evidence>
<dbReference type="CDD" id="cd18012">
    <property type="entry name" value="DEXQc_arch_SWI2_SNF2"/>
    <property type="match status" value="1"/>
</dbReference>
<feature type="domain" description="SWIM-type" evidence="3">
    <location>
        <begin position="65"/>
        <end position="105"/>
    </location>
</feature>
<dbReference type="InterPro" id="IPR027417">
    <property type="entry name" value="P-loop_NTPase"/>
</dbReference>
<evidence type="ECO:0000259" key="4">
    <source>
        <dbReference type="PROSITE" id="PS51192"/>
    </source>
</evidence>
<evidence type="ECO:0000256" key="2">
    <source>
        <dbReference type="PROSITE-ProRule" id="PRU00325"/>
    </source>
</evidence>
<evidence type="ECO:0000313" key="7">
    <source>
        <dbReference type="Proteomes" id="UP000295182"/>
    </source>
</evidence>
<evidence type="ECO:0000256" key="1">
    <source>
        <dbReference type="ARBA" id="ARBA00022801"/>
    </source>
</evidence>
<dbReference type="InterPro" id="IPR000330">
    <property type="entry name" value="SNF2_N"/>
</dbReference>
<dbReference type="Proteomes" id="UP000295182">
    <property type="component" value="Unassembled WGS sequence"/>
</dbReference>
<dbReference type="SUPFAM" id="SSF52540">
    <property type="entry name" value="P-loop containing nucleoside triphosphate hydrolases"/>
    <property type="match status" value="2"/>
</dbReference>
<reference evidence="6 7" key="1">
    <citation type="submission" date="2019-03" db="EMBL/GenBank/DDBJ databases">
        <title>Genomic Encyclopedia of Type Strains, Phase IV (KMG-IV): sequencing the most valuable type-strain genomes for metagenomic binning, comparative biology and taxonomic classification.</title>
        <authorList>
            <person name="Goeker M."/>
        </authorList>
    </citation>
    <scope>NUCLEOTIDE SEQUENCE [LARGE SCALE GENOMIC DNA]</scope>
    <source>
        <strain evidence="6 7">DSM 1837</strain>
    </source>
</reference>
<keyword evidence="1" id="KW-0378">Hydrolase</keyword>
<dbReference type="GO" id="GO:0016787">
    <property type="term" value="F:hydrolase activity"/>
    <property type="evidence" value="ECO:0007669"/>
    <property type="project" value="UniProtKB-KW"/>
</dbReference>
<keyword evidence="2" id="KW-0862">Zinc</keyword>
<keyword evidence="6" id="KW-0067">ATP-binding</keyword>
<dbReference type="InterPro" id="IPR049730">
    <property type="entry name" value="SNF2/RAD54-like_C"/>
</dbReference>
<dbReference type="InterPro" id="IPR007527">
    <property type="entry name" value="Znf_SWIM"/>
</dbReference>
<feature type="domain" description="Helicase C-terminal" evidence="5">
    <location>
        <begin position="1009"/>
        <end position="1170"/>
    </location>
</feature>
<dbReference type="EMBL" id="SLXH01000015">
    <property type="protein sequence ID" value="TCP16877.1"/>
    <property type="molecule type" value="Genomic_DNA"/>
</dbReference>
<dbReference type="GO" id="GO:0005524">
    <property type="term" value="F:ATP binding"/>
    <property type="evidence" value="ECO:0007669"/>
    <property type="project" value="InterPro"/>
</dbReference>
<dbReference type="SMART" id="SM00487">
    <property type="entry name" value="DEXDc"/>
    <property type="match status" value="1"/>
</dbReference>
<organism evidence="6 7">
    <name type="scientific">Simplicispira metamorpha</name>
    <dbReference type="NCBI Taxonomy" id="80881"/>
    <lineage>
        <taxon>Bacteria</taxon>
        <taxon>Pseudomonadati</taxon>
        <taxon>Pseudomonadota</taxon>
        <taxon>Betaproteobacteria</taxon>
        <taxon>Burkholderiales</taxon>
        <taxon>Comamonadaceae</taxon>
        <taxon>Simplicispira</taxon>
    </lineage>
</organism>
<protein>
    <submittedName>
        <fullName evidence="6">Helicase-like protein</fullName>
    </submittedName>
</protein>
<evidence type="ECO:0000259" key="3">
    <source>
        <dbReference type="PROSITE" id="PS50966"/>
    </source>
</evidence>
<sequence>MDSLREPSAGFWIHPDVIRQDASTLTFERGLALYRTGKVLDFDMEPLDDHWQLFGEVQGSAHYPYELNIEVWLDEAGEPEEWASDCSCPVGAQCKHAVALMLEAAHQGRAFIQSLGVLPIPAGPLSPEALLAQQQAHAQAEQERQAKALHAQAEIARARAKAQSLQWLQALGRVSAADSVAALGTSTRRSGEREDQFLYVLRADTQQKPPQLRLSVQVSYQKVAGGWAKVRGLRDMPGPHQPLYQQASQTDRDVLDLVKGMMVSPGAYGAYSYGARLDDGVALRGPAAALALQMAASTGRLFAGMHDGQPGQALQWGAERTLAWRWDAVSPGADGQKQWALRACLEQDGAVLYANVPPLYLDAAQGLCGPVQVPGVSPAQLQVLLTAPVLQEEVLQAHSVELLQGLGPLPAPPGVHGVQKVDGGAPRALLHLAPTPAAQVAQQGLLSAQLRFDYQGHCGWWAGQPNAVLIDSAEGRLLLRRTPEAERQAIERLLALGLHPRGDGGDFGLPGAATQHTWLQWADSDFAALRSAGFEVFLDDALQGWFSHADDLQVQLQPHGLDDGLAADPHTSPWFDLSLGMEINGQRHNILPWLPDLLAAVADLPLDSATGQPQWPPFVYLPSPWGEGFVRVPTEPLKPWLAALLDLVGDRQHDLSGQSLRLSRLEALRTSAALGEGVVWDGAHALRTMVQQLQGTAHLPDVAVPASVQADLRPYQRHGLNWLQFLRAHGLSGILADDMGLGKTLQTLVHIQVEKDAGRLACPALIVAPVSLMGNWQREAARFCPQLRCLVWHGKERHALADAVADHDVVVAPYSLLQRDREHWLAHEWHLVVLDEAQNIKNASTHAAQVVGDLQSHHRLCLSGTPMENHLGEIWSLFHFLMPGFLASQKRFGELFRAPIEKLGDTTRLAQLRARVTPFMLRRTKDLVAHELPAKIETLMPVELEGKQADLYETIRLGMEKTVRDALQSKGLAKSQITILDALLKLRQVCCDPRLVPLEAAKKVKNSAKLEQLMDMLPEMLAEGRRILLFSQFTSMLNLIEAELEKRQLPWVKLTGQSQKRDAIIERFTSGEVPLFLISLKAGGVGLNLPQADTVIHYDPWWNPAVENQATDRAHRIGQLQNVWVVKLVAQGTIEERILALQERKAQLADSLYSGAAARREPMFTESDLAELFKPLSKK</sequence>
<proteinExistence type="predicted"/>
<dbReference type="InterPro" id="IPR001650">
    <property type="entry name" value="Helicase_C-like"/>
</dbReference>
<dbReference type="GO" id="GO:0004386">
    <property type="term" value="F:helicase activity"/>
    <property type="evidence" value="ECO:0007669"/>
    <property type="project" value="UniProtKB-KW"/>
</dbReference>
<dbReference type="Gene3D" id="3.40.50.10810">
    <property type="entry name" value="Tandem AAA-ATPase domain"/>
    <property type="match status" value="1"/>
</dbReference>
<feature type="domain" description="Helicase ATP-binding" evidence="4">
    <location>
        <begin position="724"/>
        <end position="884"/>
    </location>
</feature>
<keyword evidence="2" id="KW-0863">Zinc-finger</keyword>